<dbReference type="GO" id="GO:0000398">
    <property type="term" value="P:mRNA splicing, via spliceosome"/>
    <property type="evidence" value="ECO:0007669"/>
    <property type="project" value="InterPro"/>
</dbReference>
<keyword evidence="2" id="KW-0433">Leucine-rich repeat</keyword>
<evidence type="ECO:0000256" key="6">
    <source>
        <dbReference type="SAM" id="MobiDB-lite"/>
    </source>
</evidence>
<dbReference type="SUPFAM" id="SSF52075">
    <property type="entry name" value="Outer arm dynein light chain 1"/>
    <property type="match status" value="1"/>
</dbReference>
<evidence type="ECO:0000256" key="3">
    <source>
        <dbReference type="ARBA" id="ARBA00022737"/>
    </source>
</evidence>
<evidence type="ECO:0000313" key="7">
    <source>
        <dbReference type="EMBL" id="OAY80466.1"/>
    </source>
</evidence>
<dbReference type="PANTHER" id="PTHR10552:SF6">
    <property type="entry name" value="U2 SMALL NUCLEAR RIBONUCLEOPROTEIN A"/>
    <property type="match status" value="1"/>
</dbReference>
<feature type="compositionally biased region" description="Polar residues" evidence="6">
    <location>
        <begin position="223"/>
        <end position="234"/>
    </location>
</feature>
<proteinExistence type="inferred from homology"/>
<dbReference type="GO" id="GO:1990904">
    <property type="term" value="C:ribonucleoprotein complex"/>
    <property type="evidence" value="ECO:0007669"/>
    <property type="project" value="UniProtKB-KW"/>
</dbReference>
<evidence type="ECO:0000256" key="4">
    <source>
        <dbReference type="ARBA" id="ARBA00023242"/>
    </source>
</evidence>
<evidence type="ECO:0000256" key="1">
    <source>
        <dbReference type="ARBA" id="ARBA00004123"/>
    </source>
</evidence>
<dbReference type="InterPro" id="IPR001611">
    <property type="entry name" value="Leu-rich_rpt"/>
</dbReference>
<reference evidence="7 8" key="1">
    <citation type="journal article" date="2016" name="DNA Res.">
        <title>The draft genome of MD-2 pineapple using hybrid error correction of long reads.</title>
        <authorList>
            <person name="Redwan R.M."/>
            <person name="Saidin A."/>
            <person name="Kumar S.V."/>
        </authorList>
    </citation>
    <scope>NUCLEOTIDE SEQUENCE [LARGE SCALE GENOMIC DNA]</scope>
    <source>
        <strain evidence="8">cv. MD2</strain>
        <tissue evidence="7">Leaf</tissue>
    </source>
</reference>
<comment type="similarity">
    <text evidence="5">Belongs to the U2 small nuclear ribonucleoprotein A family.</text>
</comment>
<dbReference type="InterPro" id="IPR032675">
    <property type="entry name" value="LRR_dom_sf"/>
</dbReference>
<dbReference type="PROSITE" id="PS51450">
    <property type="entry name" value="LRR"/>
    <property type="match status" value="2"/>
</dbReference>
<dbReference type="GO" id="GO:0030620">
    <property type="term" value="F:U2 snRNA binding"/>
    <property type="evidence" value="ECO:0007669"/>
    <property type="project" value="InterPro"/>
</dbReference>
<dbReference type="GO" id="GO:0005634">
    <property type="term" value="C:nucleus"/>
    <property type="evidence" value="ECO:0007669"/>
    <property type="project" value="UniProtKB-SubCell"/>
</dbReference>
<dbReference type="InterPro" id="IPR044640">
    <property type="entry name" value="RU2A"/>
</dbReference>
<name>A0A199VU60_ANACO</name>
<keyword evidence="7" id="KW-0687">Ribonucleoprotein</keyword>
<comment type="caution">
    <text evidence="7">The sequence shown here is derived from an EMBL/GenBank/DDBJ whole genome shotgun (WGS) entry which is preliminary data.</text>
</comment>
<comment type="subcellular location">
    <subcellularLocation>
        <location evidence="1">Nucleus</location>
    </subcellularLocation>
</comment>
<dbReference type="PANTHER" id="PTHR10552">
    <property type="entry name" value="U2 SMALL NUCLEAR RIBONUCLEOPROTEIN A"/>
    <property type="match status" value="1"/>
</dbReference>
<sequence length="306" mass="34298">MVRLTADLIWKSPHFFNAIKERELDLRGNKIAVIENLGATEDQFDTIDLSDNEIVKLENFPHLNRLEFLPKLHTLVLTNNRLVNLVEIDPLASLKNLQFLSLLDNNITKKPNYRLYVIHKLKHLRLLDFKKVKQKERIEAGKLFASKEAEEEAKKVSTKTFTPGEVVDVPDTSKTDQGPKVVAPTPEQITAIKAAIVNSQTLEEVARLEKALSSGQIPAEFLNPSNGTNMTSGNEKAEKMDTDGQNEDSDAQEQKQNVDGEPIEENPQFDVLVVLDDGEVVCYVVTDETNGHHYNADDEIEDGALS</sequence>
<gene>
    <name evidence="7" type="ORF">ACMD2_05769</name>
</gene>
<dbReference type="AlphaFoldDB" id="A0A199VU60"/>
<keyword evidence="4" id="KW-0539">Nucleus</keyword>
<dbReference type="EMBL" id="LSRQ01000865">
    <property type="protein sequence ID" value="OAY80466.1"/>
    <property type="molecule type" value="Genomic_DNA"/>
</dbReference>
<dbReference type="STRING" id="4615.A0A199VU60"/>
<evidence type="ECO:0000256" key="5">
    <source>
        <dbReference type="ARBA" id="ARBA00024196"/>
    </source>
</evidence>
<protein>
    <submittedName>
        <fullName evidence="7">U2 small nuclear ribonucleoprotein A</fullName>
    </submittedName>
</protein>
<keyword evidence="3" id="KW-0677">Repeat</keyword>
<dbReference type="Pfam" id="PF14580">
    <property type="entry name" value="LRR_9"/>
    <property type="match status" value="1"/>
</dbReference>
<accession>A0A199VU60</accession>
<dbReference type="Gene3D" id="3.80.10.10">
    <property type="entry name" value="Ribonuclease Inhibitor"/>
    <property type="match status" value="2"/>
</dbReference>
<evidence type="ECO:0000256" key="2">
    <source>
        <dbReference type="ARBA" id="ARBA00022614"/>
    </source>
</evidence>
<evidence type="ECO:0000313" key="8">
    <source>
        <dbReference type="Proteomes" id="UP000092600"/>
    </source>
</evidence>
<feature type="region of interest" description="Disordered" evidence="6">
    <location>
        <begin position="219"/>
        <end position="270"/>
    </location>
</feature>
<dbReference type="Proteomes" id="UP000092600">
    <property type="component" value="Unassembled WGS sequence"/>
</dbReference>
<organism evidence="7 8">
    <name type="scientific">Ananas comosus</name>
    <name type="common">Pineapple</name>
    <name type="synonym">Ananas ananas</name>
    <dbReference type="NCBI Taxonomy" id="4615"/>
    <lineage>
        <taxon>Eukaryota</taxon>
        <taxon>Viridiplantae</taxon>
        <taxon>Streptophyta</taxon>
        <taxon>Embryophyta</taxon>
        <taxon>Tracheophyta</taxon>
        <taxon>Spermatophyta</taxon>
        <taxon>Magnoliopsida</taxon>
        <taxon>Liliopsida</taxon>
        <taxon>Poales</taxon>
        <taxon>Bromeliaceae</taxon>
        <taxon>Bromelioideae</taxon>
        <taxon>Ananas</taxon>
    </lineage>
</organism>